<dbReference type="AlphaFoldDB" id="A0AAN8J4P3"/>
<feature type="repeat" description="ANK" evidence="3">
    <location>
        <begin position="369"/>
        <end position="401"/>
    </location>
</feature>
<keyword evidence="1" id="KW-0677">Repeat</keyword>
<dbReference type="PROSITE" id="PS50297">
    <property type="entry name" value="ANK_REP_REGION"/>
    <property type="match status" value="6"/>
</dbReference>
<dbReference type="PROSITE" id="PS50225">
    <property type="entry name" value="SOCS"/>
    <property type="match status" value="1"/>
</dbReference>
<evidence type="ECO:0000256" key="3">
    <source>
        <dbReference type="PROSITE-ProRule" id="PRU00023"/>
    </source>
</evidence>
<keyword evidence="2 3" id="KW-0040">ANK repeat</keyword>
<evidence type="ECO:0000256" key="2">
    <source>
        <dbReference type="ARBA" id="ARBA00023043"/>
    </source>
</evidence>
<feature type="domain" description="SOCS box" evidence="4">
    <location>
        <begin position="749"/>
        <end position="786"/>
    </location>
</feature>
<feature type="repeat" description="ANK" evidence="3">
    <location>
        <begin position="509"/>
        <end position="547"/>
    </location>
</feature>
<evidence type="ECO:0000313" key="6">
    <source>
        <dbReference type="Proteomes" id="UP001347796"/>
    </source>
</evidence>
<feature type="repeat" description="ANK" evidence="3">
    <location>
        <begin position="302"/>
        <end position="334"/>
    </location>
</feature>
<dbReference type="InterPro" id="IPR002110">
    <property type="entry name" value="Ankyrin_rpt"/>
</dbReference>
<dbReference type="InterPro" id="IPR036770">
    <property type="entry name" value="Ankyrin_rpt-contain_sf"/>
</dbReference>
<feature type="repeat" description="ANK" evidence="3">
    <location>
        <begin position="548"/>
        <end position="580"/>
    </location>
</feature>
<dbReference type="PANTHER" id="PTHR24198">
    <property type="entry name" value="ANKYRIN REPEAT AND PROTEIN KINASE DOMAIN-CONTAINING PROTEIN"/>
    <property type="match status" value="1"/>
</dbReference>
<dbReference type="SUPFAM" id="SSF48403">
    <property type="entry name" value="Ankyrin repeat"/>
    <property type="match status" value="2"/>
</dbReference>
<protein>
    <recommendedName>
        <fullName evidence="4">SOCS box domain-containing protein</fullName>
    </recommendedName>
</protein>
<feature type="repeat" description="ANK" evidence="3">
    <location>
        <begin position="476"/>
        <end position="508"/>
    </location>
</feature>
<dbReference type="EMBL" id="JAZGQO010000015">
    <property type="protein sequence ID" value="KAK6169517.1"/>
    <property type="molecule type" value="Genomic_DNA"/>
</dbReference>
<reference evidence="5 6" key="1">
    <citation type="submission" date="2024-01" db="EMBL/GenBank/DDBJ databases">
        <title>The genome of the rayed Mediterranean limpet Patella caerulea (Linnaeus, 1758).</title>
        <authorList>
            <person name="Anh-Thu Weber A."/>
            <person name="Halstead-Nussloch G."/>
        </authorList>
    </citation>
    <scope>NUCLEOTIDE SEQUENCE [LARGE SCALE GENOMIC DNA]</scope>
    <source>
        <strain evidence="5">AATW-2023a</strain>
        <tissue evidence="5">Whole specimen</tissue>
    </source>
</reference>
<dbReference type="Pfam" id="PF12796">
    <property type="entry name" value="Ank_2"/>
    <property type="match status" value="5"/>
</dbReference>
<name>A0AAN8J4P3_PATCE</name>
<dbReference type="PROSITE" id="PS50088">
    <property type="entry name" value="ANK_REPEAT"/>
    <property type="match status" value="8"/>
</dbReference>
<dbReference type="SMART" id="SM00248">
    <property type="entry name" value="ANK"/>
    <property type="match status" value="15"/>
</dbReference>
<gene>
    <name evidence="5" type="ORF">SNE40_020557</name>
</gene>
<dbReference type="PANTHER" id="PTHR24198:SF165">
    <property type="entry name" value="ANKYRIN REPEAT-CONTAINING PROTEIN-RELATED"/>
    <property type="match status" value="1"/>
</dbReference>
<dbReference type="Proteomes" id="UP001347796">
    <property type="component" value="Unassembled WGS sequence"/>
</dbReference>
<feature type="repeat" description="ANK" evidence="3">
    <location>
        <begin position="443"/>
        <end position="475"/>
    </location>
</feature>
<feature type="repeat" description="ANK" evidence="3">
    <location>
        <begin position="232"/>
        <end position="264"/>
    </location>
</feature>
<proteinExistence type="predicted"/>
<dbReference type="Gene3D" id="1.25.40.20">
    <property type="entry name" value="Ankyrin repeat-containing domain"/>
    <property type="match status" value="3"/>
</dbReference>
<sequence length="845" mass="95790">MSQRRREEFIERLKEAVNKNNTVATEIIIQEYVELVKEPNVQEYLWPRLCELALKNRCLPMLELLLPQESIANKFIYAETNKQLMKVAVESDFVGGVKFLHSKGVPLYFPKEGPLSSWNSLIESVETYKPEVLKYLLGVKNLDKNPYQEKTLVMSCCDQLKIESLKILLKSDLINTINQQTKDLQQSALHFCIGKSYYWSEFGIMEREPERVFDCVHLLVEAGADVNLQDIYGKTPIHLAAERGMVTMVIYFAQRGANLDIRNHQDTLLCCIAGSKGKVDSYDEYLQLLITNGMDINKVNSSNKTPLYLAVCKGNEEMVKSLIKSNCDVNIKVGNNMESVLMESIRRQETTIAEILIEAGCDFNTTDKNGVTPLMECVEAGNNVLVQRLIEHGALVNAKDNKGWFVLDYLFRSYSYLCHPHLIDQSSAGVIKMLIEAGADIHKCDNLLCRAIKKGHYESASLLIEHGIDVNTVDENGDNPLTLASKQGNVAFMTLLTSTECDINHQNLKGKTALHNAIRVKRYCDQTRSKVIEILLQNGMNVNLGDVDGETALSIAVAAQNVFITKILLKAGAEVNCFDKRRRTPLMTAARTCNRSILECLLNAGADVNKTDTDGRSAIHCIMVGSRDRGRKWINCLKLLLMNKCHVSLDTPGENRNTLLKWLLETNEADLIWYLVTENCSLKSLDLRKVKEKINFHNTSMLSNILFESGAQNDDIISSFDTGVSFARCVSFQAIFEAKYLDEFRNFCKSRSLKSRCRREIRNCIGPGISSKITQVGLPQCLQDYVVMKDLIPEKYFTLVLNDRDDNDSSDDYYSTDDSSDLYYSTEEEDDYIEEDCDDYYYWSD</sequence>
<feature type="repeat" description="ANK" evidence="3">
    <location>
        <begin position="581"/>
        <end position="613"/>
    </location>
</feature>
<dbReference type="InterPro" id="IPR001496">
    <property type="entry name" value="SOCS_box"/>
</dbReference>
<organism evidence="5 6">
    <name type="scientific">Patella caerulea</name>
    <name type="common">Rayed Mediterranean limpet</name>
    <dbReference type="NCBI Taxonomy" id="87958"/>
    <lineage>
        <taxon>Eukaryota</taxon>
        <taxon>Metazoa</taxon>
        <taxon>Spiralia</taxon>
        <taxon>Lophotrochozoa</taxon>
        <taxon>Mollusca</taxon>
        <taxon>Gastropoda</taxon>
        <taxon>Patellogastropoda</taxon>
        <taxon>Patelloidea</taxon>
        <taxon>Patellidae</taxon>
        <taxon>Patella</taxon>
    </lineage>
</organism>
<dbReference type="CDD" id="cd03716">
    <property type="entry name" value="SOCS_ASB_like"/>
    <property type="match status" value="1"/>
</dbReference>
<evidence type="ECO:0000256" key="1">
    <source>
        <dbReference type="ARBA" id="ARBA00022737"/>
    </source>
</evidence>
<evidence type="ECO:0000313" key="5">
    <source>
        <dbReference type="EMBL" id="KAK6169517.1"/>
    </source>
</evidence>
<accession>A0AAN8J4P3</accession>
<dbReference type="PRINTS" id="PR01415">
    <property type="entry name" value="ANKYRIN"/>
</dbReference>
<keyword evidence="6" id="KW-1185">Reference proteome</keyword>
<dbReference type="Pfam" id="PF07525">
    <property type="entry name" value="SOCS_box"/>
    <property type="match status" value="1"/>
</dbReference>
<evidence type="ECO:0000259" key="4">
    <source>
        <dbReference type="PROSITE" id="PS50225"/>
    </source>
</evidence>
<comment type="caution">
    <text evidence="5">The sequence shown here is derived from an EMBL/GenBank/DDBJ whole genome shotgun (WGS) entry which is preliminary data.</text>
</comment>